<accession>N1QZU0</accession>
<protein>
    <submittedName>
        <fullName evidence="2">Uncharacterized protein</fullName>
    </submittedName>
</protein>
<feature type="region of interest" description="Disordered" evidence="1">
    <location>
        <begin position="123"/>
        <end position="171"/>
    </location>
</feature>
<proteinExistence type="predicted"/>
<reference evidence="2" key="1">
    <citation type="submission" date="2015-06" db="UniProtKB">
        <authorList>
            <consortium name="EnsemblPlants"/>
        </authorList>
    </citation>
    <scope>IDENTIFICATION</scope>
</reference>
<dbReference type="EnsemblPlants" id="EMT14911">
    <property type="protein sequence ID" value="EMT14911"/>
    <property type="gene ID" value="F775_07656"/>
</dbReference>
<feature type="compositionally biased region" description="Low complexity" evidence="1">
    <location>
        <begin position="146"/>
        <end position="159"/>
    </location>
</feature>
<organism evidence="2">
    <name type="scientific">Aegilops tauschii</name>
    <name type="common">Tausch's goatgrass</name>
    <name type="synonym">Aegilops squarrosa</name>
    <dbReference type="NCBI Taxonomy" id="37682"/>
    <lineage>
        <taxon>Eukaryota</taxon>
        <taxon>Viridiplantae</taxon>
        <taxon>Streptophyta</taxon>
        <taxon>Embryophyta</taxon>
        <taxon>Tracheophyta</taxon>
        <taxon>Spermatophyta</taxon>
        <taxon>Magnoliopsida</taxon>
        <taxon>Liliopsida</taxon>
        <taxon>Poales</taxon>
        <taxon>Poaceae</taxon>
        <taxon>BOP clade</taxon>
        <taxon>Pooideae</taxon>
        <taxon>Triticodae</taxon>
        <taxon>Triticeae</taxon>
        <taxon>Triticinae</taxon>
        <taxon>Aegilops</taxon>
    </lineage>
</organism>
<evidence type="ECO:0000313" key="2">
    <source>
        <dbReference type="EnsemblPlants" id="EMT14911"/>
    </source>
</evidence>
<dbReference type="AlphaFoldDB" id="N1QZU0"/>
<evidence type="ECO:0000256" key="1">
    <source>
        <dbReference type="SAM" id="MobiDB-lite"/>
    </source>
</evidence>
<name>N1QZU0_AEGTA</name>
<sequence>MVAAGVQFGWVMQLSLLTPYIQNDRTLETLFSFFRTGGMDNFFHCELVALILYLSMDRYIRTAAFALIDSFQQVAVQIKLAQQTEYFLWPQVHDISLNHYWMWRRRSTTPGLLAGARVRASMHGASSSWPDRGNRRSRSRRRRQDAATAAASSEAAAAPRRPHQPPASAMSSAQDPFYIVREEIQGWVIPPSPSALPPSPVPLSLPLVANFDTAVCIVTNTLGLAKTFMQAAGGRGGDPPVRR</sequence>